<dbReference type="PRINTS" id="PR00762">
    <property type="entry name" value="CLCHANNEL"/>
</dbReference>
<dbReference type="InterPro" id="IPR001807">
    <property type="entry name" value="ClC"/>
</dbReference>
<dbReference type="SUPFAM" id="SSF54631">
    <property type="entry name" value="CBS-domain pair"/>
    <property type="match status" value="1"/>
</dbReference>
<dbReference type="Gene3D" id="3.10.580.20">
    <property type="match status" value="1"/>
</dbReference>
<dbReference type="RefSeq" id="XP_069197750.1">
    <property type="nucleotide sequence ID" value="XM_069345547.1"/>
</dbReference>
<dbReference type="InterPro" id="IPR014743">
    <property type="entry name" value="Cl-channel_core"/>
</dbReference>
<evidence type="ECO:0000256" key="7">
    <source>
        <dbReference type="ARBA" id="ARBA00023214"/>
    </source>
</evidence>
<feature type="region of interest" description="Disordered" evidence="10">
    <location>
        <begin position="1"/>
        <end position="150"/>
    </location>
</feature>
<comment type="subcellular location">
    <subcellularLocation>
        <location evidence="1 9">Membrane</location>
        <topology evidence="1 9">Multi-pass membrane protein</topology>
    </subcellularLocation>
</comment>
<comment type="caution">
    <text evidence="9">Lacks conserved residue(s) required for the propagation of feature annotation.</text>
</comment>
<protein>
    <recommendedName>
        <fullName evidence="9">Chloride channel protein</fullName>
    </recommendedName>
</protein>
<dbReference type="InterPro" id="IPR046342">
    <property type="entry name" value="CBS_dom_sf"/>
</dbReference>
<feature type="transmembrane region" description="Helical" evidence="9">
    <location>
        <begin position="592"/>
        <end position="614"/>
    </location>
</feature>
<evidence type="ECO:0000256" key="2">
    <source>
        <dbReference type="ARBA" id="ARBA00022448"/>
    </source>
</evidence>
<evidence type="ECO:0000256" key="8">
    <source>
        <dbReference type="PROSITE-ProRule" id="PRU00703"/>
    </source>
</evidence>
<dbReference type="SUPFAM" id="SSF81340">
    <property type="entry name" value="Clc chloride channel"/>
    <property type="match status" value="1"/>
</dbReference>
<feature type="domain" description="CBS" evidence="11">
    <location>
        <begin position="832"/>
        <end position="888"/>
    </location>
</feature>
<evidence type="ECO:0000256" key="3">
    <source>
        <dbReference type="ARBA" id="ARBA00022692"/>
    </source>
</evidence>
<feature type="transmembrane region" description="Helical" evidence="9">
    <location>
        <begin position="470"/>
        <end position="488"/>
    </location>
</feature>
<feature type="transmembrane region" description="Helical" evidence="9">
    <location>
        <begin position="658"/>
        <end position="682"/>
    </location>
</feature>
<evidence type="ECO:0000313" key="13">
    <source>
        <dbReference type="Proteomes" id="UP001562354"/>
    </source>
</evidence>
<keyword evidence="13" id="KW-1185">Reference proteome</keyword>
<evidence type="ECO:0000256" key="1">
    <source>
        <dbReference type="ARBA" id="ARBA00004141"/>
    </source>
</evidence>
<feature type="transmembrane region" description="Helical" evidence="9">
    <location>
        <begin position="393"/>
        <end position="417"/>
    </location>
</feature>
<evidence type="ECO:0000313" key="12">
    <source>
        <dbReference type="EMBL" id="KAL1301474.1"/>
    </source>
</evidence>
<dbReference type="GeneID" id="95979421"/>
<evidence type="ECO:0000256" key="4">
    <source>
        <dbReference type="ARBA" id="ARBA00022989"/>
    </source>
</evidence>
<dbReference type="PANTHER" id="PTHR45711:SF6">
    <property type="entry name" value="CHLORIDE CHANNEL PROTEIN"/>
    <property type="match status" value="1"/>
</dbReference>
<keyword evidence="6 9" id="KW-0472">Membrane</keyword>
<organism evidence="12 13">
    <name type="scientific">Neodothiora populina</name>
    <dbReference type="NCBI Taxonomy" id="2781224"/>
    <lineage>
        <taxon>Eukaryota</taxon>
        <taxon>Fungi</taxon>
        <taxon>Dikarya</taxon>
        <taxon>Ascomycota</taxon>
        <taxon>Pezizomycotina</taxon>
        <taxon>Dothideomycetes</taxon>
        <taxon>Dothideomycetidae</taxon>
        <taxon>Dothideales</taxon>
        <taxon>Dothioraceae</taxon>
        <taxon>Neodothiora</taxon>
    </lineage>
</organism>
<dbReference type="CDD" id="cd03684">
    <property type="entry name" value="ClC_3_like"/>
    <property type="match status" value="1"/>
</dbReference>
<evidence type="ECO:0000256" key="6">
    <source>
        <dbReference type="ARBA" id="ARBA00023136"/>
    </source>
</evidence>
<sequence length="990" mass="107582">MSNLTRGHAGQEDSAQASSSRDPYHDIDFDSDGSHSSDLDIGDDLLAADPLHDGDLGQKSSFGRSLKAPLATVSRYLTPSPSHSRSQSHSRSRSRSSGTSPANNGRNATIQQRRPNASSQAQHLHIPQTTSIADFDDPKGSATSHDWYPENHSRLTVPYDDLTAIDWIQEYAKERSRLRHLHASTSNPSATTQARFVASLRQLADDSHAWIILVATGIAVGAIAAFIDVSVDWLADLKTGVCRNHGDGGAFYLNKVFCCWGYDDAELCPDWSSWSTLMGVRSAGGSWMIDSIFYFVFSVLFASAAAVLVARFSPYAKQSGIPEIKTVLGGFVIRRFLGVWTLVTKSLGLCLAVASGLVLGKEGPLVHVACCCANLFMKPFTAINTNEARKREVLSAAAASGISVAFGAPVGGVLFSLEQLSYYFPDKTMWQSFVCAMTAAFTLKAFNPFRTGKTVQYQVTFHTGWHGFEILPYIIIGILGGLYGGLFIKLNMRLAKLRQSPRYPLFNKPVLEVAIVAAATALVTFPITFLRAQHTELDYYLFAECVDITSDPLGLCKSGIANTGVIFLLLVSALIAFVFASMTFGLQIPAGILLPSMTVGALYGRVVGLVVEVWQREHDSWFMFSSCEPDTPCVTPGTYAIIGAASALAGTTRMTVSIVVIMFELTGALTYVLPIMIAVMIAKWVGDAISKRGIYESWIQFHEYPFLDHKDGDGDGGVPDVPVSQIMTRFEDLIAFTTNASAADEGHYTISGLKELLRENKYRGFPIVSSFAEPTLLGFISRIELSHALESATSISGYEESTPCFFGPRPQSFMDPDSAELPRKSLDLRPYMDRTPITLNAQSGFQLVINMFERLGLRHLLFVERGQCKGLLTKRDVWFILHEDEIDRNATSAAAGSYAAAGRGQGRETGVLRENGNGENRGLLEREAESGIGLGIVDGSDDEEADDRFEIGDDGGGGAMETGVLYGRNGLSRSGGVDDDDHEGRRISGI</sequence>
<evidence type="ECO:0000256" key="9">
    <source>
        <dbReference type="RuleBase" id="RU361221"/>
    </source>
</evidence>
<feature type="compositionally biased region" description="Polar residues" evidence="10">
    <location>
        <begin position="98"/>
        <end position="132"/>
    </location>
</feature>
<dbReference type="Proteomes" id="UP001562354">
    <property type="component" value="Unassembled WGS sequence"/>
</dbReference>
<feature type="transmembrane region" description="Helical" evidence="9">
    <location>
        <begin position="292"/>
        <end position="316"/>
    </location>
</feature>
<feature type="transmembrane region" description="Helical" evidence="9">
    <location>
        <begin position="560"/>
        <end position="580"/>
    </location>
</feature>
<evidence type="ECO:0000256" key="5">
    <source>
        <dbReference type="ARBA" id="ARBA00023065"/>
    </source>
</evidence>
<dbReference type="EMBL" id="JBFMKM010000013">
    <property type="protein sequence ID" value="KAL1301474.1"/>
    <property type="molecule type" value="Genomic_DNA"/>
</dbReference>
<dbReference type="Gene3D" id="1.10.3080.10">
    <property type="entry name" value="Clc chloride channel"/>
    <property type="match status" value="1"/>
</dbReference>
<dbReference type="Pfam" id="PF00654">
    <property type="entry name" value="Voltage_CLC"/>
    <property type="match status" value="1"/>
</dbReference>
<gene>
    <name evidence="12" type="ORF">AAFC00_005722</name>
</gene>
<name>A0ABR3P5Y8_9PEZI</name>
<accession>A0ABR3P5Y8</accession>
<feature type="region of interest" description="Disordered" evidence="10">
    <location>
        <begin position="898"/>
        <end position="990"/>
    </location>
</feature>
<feature type="compositionally biased region" description="Basic and acidic residues" evidence="10">
    <location>
        <begin position="22"/>
        <end position="38"/>
    </location>
</feature>
<keyword evidence="5 9" id="KW-0406">Ion transport</keyword>
<keyword evidence="7 9" id="KW-0868">Chloride</keyword>
<keyword evidence="8" id="KW-0129">CBS domain</keyword>
<evidence type="ECO:0000259" key="11">
    <source>
        <dbReference type="PROSITE" id="PS51371"/>
    </source>
</evidence>
<feature type="transmembrane region" description="Helical" evidence="9">
    <location>
        <begin position="509"/>
        <end position="530"/>
    </location>
</feature>
<comment type="caution">
    <text evidence="12">The sequence shown here is derived from an EMBL/GenBank/DDBJ whole genome shotgun (WGS) entry which is preliminary data.</text>
</comment>
<comment type="similarity">
    <text evidence="9">Belongs to the chloride channel (TC 2.A.49) family.</text>
</comment>
<evidence type="ECO:0000256" key="10">
    <source>
        <dbReference type="SAM" id="MobiDB-lite"/>
    </source>
</evidence>
<feature type="transmembrane region" description="Helical" evidence="9">
    <location>
        <begin position="209"/>
        <end position="227"/>
    </location>
</feature>
<reference evidence="12 13" key="1">
    <citation type="submission" date="2024-07" db="EMBL/GenBank/DDBJ databases">
        <title>Draft sequence of the Neodothiora populina.</title>
        <authorList>
            <person name="Drown D.D."/>
            <person name="Schuette U.S."/>
            <person name="Buechlein A.B."/>
            <person name="Rusch D.R."/>
            <person name="Winton L.W."/>
            <person name="Adams G.A."/>
        </authorList>
    </citation>
    <scope>NUCLEOTIDE SEQUENCE [LARGE SCALE GENOMIC DNA]</scope>
    <source>
        <strain evidence="12 13">CPC 39397</strain>
    </source>
</reference>
<proteinExistence type="inferred from homology"/>
<keyword evidence="2 9" id="KW-0813">Transport</keyword>
<dbReference type="PANTHER" id="PTHR45711">
    <property type="entry name" value="CHLORIDE CHANNEL PROTEIN"/>
    <property type="match status" value="1"/>
</dbReference>
<dbReference type="CDD" id="cd04591">
    <property type="entry name" value="CBS_pair_voltage-gated_CLC_euk_bac"/>
    <property type="match status" value="1"/>
</dbReference>
<dbReference type="PROSITE" id="PS51371">
    <property type="entry name" value="CBS"/>
    <property type="match status" value="1"/>
</dbReference>
<keyword evidence="3 9" id="KW-0812">Transmembrane</keyword>
<keyword evidence="4 9" id="KW-1133">Transmembrane helix</keyword>
<dbReference type="InterPro" id="IPR000644">
    <property type="entry name" value="CBS_dom"/>
</dbReference>